<accession>A0A0V1G1N9</accession>
<keyword evidence="2" id="KW-1185">Reference proteome</keyword>
<protein>
    <submittedName>
        <fullName evidence="1">Uncharacterized protein</fullName>
    </submittedName>
</protein>
<dbReference type="AlphaFoldDB" id="A0A0V1G1N9"/>
<evidence type="ECO:0000313" key="1">
    <source>
        <dbReference type="EMBL" id="KRY92137.1"/>
    </source>
</evidence>
<sequence length="84" mass="9515">MIITKLKNIVIQIFILNGDISCEPKSDYLLLIEDDVLSKLPSEDFFSIFFKANRSKQCLDGKQKSMQKTCFFGIGFTLISSAKT</sequence>
<dbReference type="OrthoDB" id="10355588at2759"/>
<organism evidence="1 2">
    <name type="scientific">Trichinella pseudospiralis</name>
    <name type="common">Parasitic roundworm</name>
    <dbReference type="NCBI Taxonomy" id="6337"/>
    <lineage>
        <taxon>Eukaryota</taxon>
        <taxon>Metazoa</taxon>
        <taxon>Ecdysozoa</taxon>
        <taxon>Nematoda</taxon>
        <taxon>Enoplea</taxon>
        <taxon>Dorylaimia</taxon>
        <taxon>Trichinellida</taxon>
        <taxon>Trichinellidae</taxon>
        <taxon>Trichinella</taxon>
    </lineage>
</organism>
<proteinExistence type="predicted"/>
<name>A0A0V1G1N9_TRIPS</name>
<gene>
    <name evidence="1" type="ORF">T4D_16807</name>
</gene>
<dbReference type="Proteomes" id="UP000054995">
    <property type="component" value="Unassembled WGS sequence"/>
</dbReference>
<evidence type="ECO:0000313" key="2">
    <source>
        <dbReference type="Proteomes" id="UP000054995"/>
    </source>
</evidence>
<dbReference type="EMBL" id="JYDT01000008">
    <property type="protein sequence ID" value="KRY92137.1"/>
    <property type="molecule type" value="Genomic_DNA"/>
</dbReference>
<comment type="caution">
    <text evidence="1">The sequence shown here is derived from an EMBL/GenBank/DDBJ whole genome shotgun (WGS) entry which is preliminary data.</text>
</comment>
<reference evidence="1 2" key="1">
    <citation type="submission" date="2015-01" db="EMBL/GenBank/DDBJ databases">
        <title>Evolution of Trichinella species and genotypes.</title>
        <authorList>
            <person name="Korhonen P.K."/>
            <person name="Edoardo P."/>
            <person name="Giuseppe L.R."/>
            <person name="Gasser R.B."/>
        </authorList>
    </citation>
    <scope>NUCLEOTIDE SEQUENCE [LARGE SCALE GENOMIC DNA]</scope>
    <source>
        <strain evidence="1">ISS470</strain>
    </source>
</reference>